<reference evidence="4" key="2">
    <citation type="submission" date="2020-12" db="UniProtKB">
        <authorList>
            <consortium name="WormBaseParasite"/>
        </authorList>
    </citation>
    <scope>IDENTIFICATION</scope>
</reference>
<evidence type="ECO:0000256" key="1">
    <source>
        <dbReference type="SAM" id="SignalP"/>
    </source>
</evidence>
<dbReference type="RefSeq" id="XP_024501424.1">
    <property type="nucleotide sequence ID" value="XM_024647335.1"/>
</dbReference>
<proteinExistence type="predicted"/>
<dbReference type="CTD" id="36374587"/>
<evidence type="ECO:0000313" key="5">
    <source>
        <dbReference type="WormBase" id="SRAE_1000049500"/>
    </source>
</evidence>
<dbReference type="PANTHER" id="PTHR34721:SF3">
    <property type="entry name" value="ACTIVIN_RECP DOMAIN-CONTAINING PROTEIN-RELATED"/>
    <property type="match status" value="1"/>
</dbReference>
<feature type="signal peptide" evidence="1">
    <location>
        <begin position="1"/>
        <end position="18"/>
    </location>
</feature>
<dbReference type="AlphaFoldDB" id="A0A090L2B9"/>
<name>A0A090L2B9_STRRB</name>
<feature type="chain" id="PRO_5015030345" evidence="1">
    <location>
        <begin position="19"/>
        <end position="131"/>
    </location>
</feature>
<keyword evidence="3" id="KW-1185">Reference proteome</keyword>
<sequence length="131" mass="14903">MKFLFITIFLLFINFSYSLRCFTGFYGSNKSGTVDKYRSEYCASQFCRYVTSSNEIGNRFILGTCDTGNKCSENSVIDIVMTLENYYKHYGGDLNSISDEAKKSFVDVKEECCNSDNCNSVQKALIKTPKK</sequence>
<evidence type="ECO:0000313" key="4">
    <source>
        <dbReference type="WBParaSite" id="SRAE_1000049500.1"/>
    </source>
</evidence>
<dbReference type="GeneID" id="36374587"/>
<dbReference type="WBParaSite" id="SRAE_1000049500.1">
    <property type="protein sequence ID" value="SRAE_1000049500.1"/>
    <property type="gene ID" value="WBGene00257092"/>
</dbReference>
<organism evidence="2">
    <name type="scientific">Strongyloides ratti</name>
    <name type="common">Parasitic roundworm</name>
    <dbReference type="NCBI Taxonomy" id="34506"/>
    <lineage>
        <taxon>Eukaryota</taxon>
        <taxon>Metazoa</taxon>
        <taxon>Ecdysozoa</taxon>
        <taxon>Nematoda</taxon>
        <taxon>Chromadorea</taxon>
        <taxon>Rhabditida</taxon>
        <taxon>Tylenchina</taxon>
        <taxon>Panagrolaimomorpha</taxon>
        <taxon>Strongyloidoidea</taxon>
        <taxon>Strongyloididae</taxon>
        <taxon>Strongyloides</taxon>
    </lineage>
</organism>
<dbReference type="PANTHER" id="PTHR34721">
    <property type="entry name" value="PROTEIN CBG09734"/>
    <property type="match status" value="1"/>
</dbReference>
<evidence type="ECO:0000313" key="2">
    <source>
        <dbReference type="EMBL" id="CEF62222.1"/>
    </source>
</evidence>
<evidence type="ECO:0000313" key="3">
    <source>
        <dbReference type="Proteomes" id="UP000035682"/>
    </source>
</evidence>
<gene>
    <name evidence="2 4 5" type="ORF">SRAE_1000049500</name>
</gene>
<dbReference type="Proteomes" id="UP000035682">
    <property type="component" value="Unplaced"/>
</dbReference>
<accession>A0A090L2B9</accession>
<keyword evidence="1" id="KW-0732">Signal</keyword>
<dbReference type="EMBL" id="LN609528">
    <property type="protein sequence ID" value="CEF62222.1"/>
    <property type="molecule type" value="Genomic_DNA"/>
</dbReference>
<reference evidence="2 3" key="1">
    <citation type="submission" date="2014-09" db="EMBL/GenBank/DDBJ databases">
        <authorList>
            <person name="Martin A.A."/>
        </authorList>
    </citation>
    <scope>NUCLEOTIDE SEQUENCE</scope>
    <source>
        <strain evidence="3">ED321</strain>
        <strain evidence="2">ED321 Heterogonic</strain>
    </source>
</reference>
<dbReference type="WormBase" id="SRAE_1000049500">
    <property type="protein sequence ID" value="SRP00006"/>
    <property type="gene ID" value="WBGene00257092"/>
</dbReference>
<protein>
    <submittedName>
        <fullName evidence="2 4">Uncharacterized protein</fullName>
    </submittedName>
</protein>